<dbReference type="Pfam" id="PF13280">
    <property type="entry name" value="WYL"/>
    <property type="match status" value="1"/>
</dbReference>
<accession>A0AAU6W094</accession>
<organism evidence="2">
    <name type="scientific">Pseudomonas phage Arace01</name>
    <dbReference type="NCBI Taxonomy" id="3138526"/>
    <lineage>
        <taxon>Viruses</taxon>
    </lineage>
</organism>
<gene>
    <name evidence="2" type="ORF">Arace01_00040</name>
</gene>
<dbReference type="EMBL" id="PP179312">
    <property type="protein sequence ID" value="XAI69708.1"/>
    <property type="molecule type" value="Genomic_DNA"/>
</dbReference>
<sequence>MNQEDTKSDVLPTLEWAVERWYAEVSNRPLVNTHRRALDDTWRQVIRHSGGDDIALLGPTHDQLVADQMEKRQAGKPDMLSKGDTEEVLHFTYTNHRGETAPRRVMPHRLYFGTSPLHTEPVWLMSSYCFDRQAHRTFELTKMIFEVN</sequence>
<name>A0AAU6W094_9VIRU</name>
<dbReference type="InterPro" id="IPR026881">
    <property type="entry name" value="WYL_dom"/>
</dbReference>
<evidence type="ECO:0000313" key="2">
    <source>
        <dbReference type="EMBL" id="XAI69708.1"/>
    </source>
</evidence>
<reference evidence="2" key="1">
    <citation type="journal article" date="2024" name="J. Gen. Virol.">
        <title>Novel phages of Pseudomonas syringae unveil numerous potential auxiliary metabolic genes.</title>
        <authorList>
            <person name="Feltin C."/>
            <person name="Garneau J.R."/>
            <person name="Morris C.E."/>
            <person name="Berard A."/>
            <person name="Torres-Barcelo C."/>
        </authorList>
    </citation>
    <scope>NUCLEOTIDE SEQUENCE</scope>
</reference>
<proteinExistence type="predicted"/>
<protein>
    <recommendedName>
        <fullName evidence="1">WYL domain-containing protein</fullName>
    </recommendedName>
</protein>
<feature type="domain" description="WYL" evidence="1">
    <location>
        <begin position="86"/>
        <end position="143"/>
    </location>
</feature>
<evidence type="ECO:0000259" key="1">
    <source>
        <dbReference type="Pfam" id="PF13280"/>
    </source>
</evidence>